<dbReference type="PANTHER" id="PTHR44858">
    <property type="entry name" value="TETRATRICOPEPTIDE REPEAT PROTEIN 6"/>
    <property type="match status" value="1"/>
</dbReference>
<evidence type="ECO:0000256" key="2">
    <source>
        <dbReference type="ARBA" id="ARBA00022803"/>
    </source>
</evidence>
<dbReference type="InterPro" id="IPR050498">
    <property type="entry name" value="Ycf3"/>
</dbReference>
<evidence type="ECO:0000256" key="3">
    <source>
        <dbReference type="SAM" id="Phobius"/>
    </source>
</evidence>
<comment type="caution">
    <text evidence="4">The sequence shown here is derived from an EMBL/GenBank/DDBJ whole genome shotgun (WGS) entry which is preliminary data.</text>
</comment>
<protein>
    <recommendedName>
        <fullName evidence="6">Tetratricopeptide repeat protein</fullName>
    </recommendedName>
</protein>
<keyword evidence="3" id="KW-1133">Transmembrane helix</keyword>
<keyword evidence="1" id="KW-0677">Repeat</keyword>
<proteinExistence type="predicted"/>
<keyword evidence="3" id="KW-0812">Transmembrane</keyword>
<dbReference type="Gene3D" id="1.25.40.10">
    <property type="entry name" value="Tetratricopeptide repeat domain"/>
    <property type="match status" value="2"/>
</dbReference>
<dbReference type="RefSeq" id="WP_210510549.1">
    <property type="nucleotide sequence ID" value="NZ_JAFIDN010000002.1"/>
</dbReference>
<evidence type="ECO:0000313" key="4">
    <source>
        <dbReference type="EMBL" id="MBP3191785.1"/>
    </source>
</evidence>
<dbReference type="AlphaFoldDB" id="A0A8J7RH74"/>
<dbReference type="InterPro" id="IPR019734">
    <property type="entry name" value="TPR_rpt"/>
</dbReference>
<dbReference type="Proteomes" id="UP000673975">
    <property type="component" value="Unassembled WGS sequence"/>
</dbReference>
<dbReference type="SMART" id="SM00028">
    <property type="entry name" value="TPR"/>
    <property type="match status" value="4"/>
</dbReference>
<dbReference type="EMBL" id="JAFIDN010000002">
    <property type="protein sequence ID" value="MBP3191785.1"/>
    <property type="molecule type" value="Genomic_DNA"/>
</dbReference>
<name>A0A8J7RH74_9BACT</name>
<gene>
    <name evidence="4" type="ORF">NATSA_03820</name>
</gene>
<keyword evidence="3" id="KW-0472">Membrane</keyword>
<dbReference type="Pfam" id="PF13174">
    <property type="entry name" value="TPR_6"/>
    <property type="match status" value="1"/>
</dbReference>
<keyword evidence="2" id="KW-0802">TPR repeat</keyword>
<dbReference type="InterPro" id="IPR011990">
    <property type="entry name" value="TPR-like_helical_dom_sf"/>
</dbReference>
<dbReference type="Pfam" id="PF13432">
    <property type="entry name" value="TPR_16"/>
    <property type="match status" value="1"/>
</dbReference>
<sequence>MTSSLVSLSEFCKRHSASGGSLHSLVLAGWMMLIVLLSSTAPASTGYTDYGLPDECKPFEDTFEKIRENLQNGYWIDAEMEVYRVRAKAPDCRLVPFYLGKIHYYRHQDRKALYYFNRLAEQYPDMQKVYHYRGLIFYQKGLVMVALEEFHKVMDLHRTIGSGYFIRYILPLLEKDGELDPSHIDTLLDAVTLDTARELTRGFLAYFQDDYESALVHFRAAVNHNRRHAAAWMYAGRCHEMLRQPVRARNAYNQAIAIDDSYASAWLYRGLIKLDQGNWYGGCRDLRTASSLENHAADLAIRNYCNRRPF</sequence>
<dbReference type="PANTHER" id="PTHR44858:SF1">
    <property type="entry name" value="UDP-N-ACETYLGLUCOSAMINE--PEPTIDE N-ACETYLGLUCOSAMINYLTRANSFERASE SPINDLY-RELATED"/>
    <property type="match status" value="1"/>
</dbReference>
<evidence type="ECO:0000256" key="1">
    <source>
        <dbReference type="ARBA" id="ARBA00022737"/>
    </source>
</evidence>
<evidence type="ECO:0008006" key="6">
    <source>
        <dbReference type="Google" id="ProtNLM"/>
    </source>
</evidence>
<keyword evidence="5" id="KW-1185">Reference proteome</keyword>
<dbReference type="SUPFAM" id="SSF48452">
    <property type="entry name" value="TPR-like"/>
    <property type="match status" value="1"/>
</dbReference>
<evidence type="ECO:0000313" key="5">
    <source>
        <dbReference type="Proteomes" id="UP000673975"/>
    </source>
</evidence>
<reference evidence="4" key="1">
    <citation type="submission" date="2021-02" db="EMBL/GenBank/DDBJ databases">
        <title>Natronogracilivirga saccharolytica gen. nov. sp. nov. a new anaerobic, haloalkiliphilic carbohydrate-fermenting bacterium from soda lake and proposing of Cyclonatronumiaceae fam. nov. in the phylum Balneolaeota.</title>
        <authorList>
            <person name="Zhilina T.N."/>
            <person name="Sorokin D.Y."/>
            <person name="Zavarzina D.G."/>
            <person name="Toshchakov S.V."/>
            <person name="Kublanov I.V."/>
        </authorList>
    </citation>
    <scope>NUCLEOTIDE SEQUENCE</scope>
    <source>
        <strain evidence="4">Z-1702</strain>
    </source>
</reference>
<feature type="transmembrane region" description="Helical" evidence="3">
    <location>
        <begin position="20"/>
        <end position="37"/>
    </location>
</feature>
<organism evidence="4 5">
    <name type="scientific">Natronogracilivirga saccharolytica</name>
    <dbReference type="NCBI Taxonomy" id="2812953"/>
    <lineage>
        <taxon>Bacteria</taxon>
        <taxon>Pseudomonadati</taxon>
        <taxon>Balneolota</taxon>
        <taxon>Balneolia</taxon>
        <taxon>Balneolales</taxon>
        <taxon>Cyclonatronaceae</taxon>
        <taxon>Natronogracilivirga</taxon>
    </lineage>
</organism>
<accession>A0A8J7RH74</accession>